<dbReference type="Gene3D" id="3.40.50.1820">
    <property type="entry name" value="alpha/beta hydrolase"/>
    <property type="match status" value="1"/>
</dbReference>
<feature type="transmembrane region" description="Helical" evidence="1">
    <location>
        <begin position="18"/>
        <end position="51"/>
    </location>
</feature>
<dbReference type="AlphaFoldDB" id="A0A146K406"/>
<evidence type="ECO:0000256" key="1">
    <source>
        <dbReference type="SAM" id="Phobius"/>
    </source>
</evidence>
<keyword evidence="1" id="KW-0812">Transmembrane</keyword>
<organism evidence="2">
    <name type="scientific">Trepomonas sp. PC1</name>
    <dbReference type="NCBI Taxonomy" id="1076344"/>
    <lineage>
        <taxon>Eukaryota</taxon>
        <taxon>Metamonada</taxon>
        <taxon>Diplomonadida</taxon>
        <taxon>Hexamitidae</taxon>
        <taxon>Hexamitinae</taxon>
        <taxon>Trepomonas</taxon>
    </lineage>
</organism>
<keyword evidence="1" id="KW-1133">Transmembrane helix</keyword>
<proteinExistence type="predicted"/>
<sequence length="176" mass="20370">MIALKIITVTNLNVKKSYIYFILRFSSFGIILLSPITQLLSFASIITFTIFTIRKFKTLKCSALGAIIIGLMWQNSTKPGMTALKTLELYKKNQLTQKYKVPKQFLTSIIKAENYYIELFTNKTIQTDKVVFLIHGGGFQIGYGDLYRKAAVRYSREWRVHVACIDYRVYPEHKHP</sequence>
<keyword evidence="1" id="KW-0472">Membrane</keyword>
<dbReference type="InterPro" id="IPR029058">
    <property type="entry name" value="AB_hydrolase_fold"/>
</dbReference>
<protein>
    <submittedName>
        <fullName evidence="2">Alpha/beta hydrolase fold-containing protein</fullName>
    </submittedName>
</protein>
<reference evidence="2" key="1">
    <citation type="submission" date="2015-07" db="EMBL/GenBank/DDBJ databases">
        <title>Adaptation to a free-living lifestyle via gene acquisitions in the diplomonad Trepomonas sp. PC1.</title>
        <authorList>
            <person name="Xu F."/>
            <person name="Jerlstrom-Hultqvist J."/>
            <person name="Kolisko M."/>
            <person name="Simpson A.G.B."/>
            <person name="Roger A.J."/>
            <person name="Svard S.G."/>
            <person name="Andersson J.O."/>
        </authorList>
    </citation>
    <scope>NUCLEOTIDE SEQUENCE</scope>
    <source>
        <strain evidence="2">PC1</strain>
    </source>
</reference>
<gene>
    <name evidence="2" type="ORF">TPC1_16708</name>
</gene>
<dbReference type="EMBL" id="GDID01004984">
    <property type="protein sequence ID" value="JAP91622.1"/>
    <property type="molecule type" value="Transcribed_RNA"/>
</dbReference>
<keyword evidence="2" id="KW-0378">Hydrolase</keyword>
<name>A0A146K406_9EUKA</name>
<accession>A0A146K406</accession>
<dbReference type="SUPFAM" id="SSF53474">
    <property type="entry name" value="alpha/beta-Hydrolases"/>
    <property type="match status" value="1"/>
</dbReference>
<feature type="non-terminal residue" evidence="2">
    <location>
        <position position="176"/>
    </location>
</feature>
<dbReference type="GO" id="GO:0016787">
    <property type="term" value="F:hydrolase activity"/>
    <property type="evidence" value="ECO:0007669"/>
    <property type="project" value="UniProtKB-KW"/>
</dbReference>
<evidence type="ECO:0000313" key="2">
    <source>
        <dbReference type="EMBL" id="JAP91622.1"/>
    </source>
</evidence>